<protein>
    <submittedName>
        <fullName evidence="2">Uncharacterized protein</fullName>
    </submittedName>
</protein>
<name>A0ABU9YYP8_9RHOO</name>
<dbReference type="RefSeq" id="WP_345919587.1">
    <property type="nucleotide sequence ID" value="NZ_JBDIVE010000004.1"/>
</dbReference>
<feature type="transmembrane region" description="Helical" evidence="1">
    <location>
        <begin position="103"/>
        <end position="126"/>
    </location>
</feature>
<feature type="transmembrane region" description="Helical" evidence="1">
    <location>
        <begin position="47"/>
        <end position="71"/>
    </location>
</feature>
<accession>A0ABU9YYP8</accession>
<keyword evidence="1" id="KW-0812">Transmembrane</keyword>
<comment type="caution">
    <text evidence="2">The sequence shown here is derived from an EMBL/GenBank/DDBJ whole genome shotgun (WGS) entry which is preliminary data.</text>
</comment>
<evidence type="ECO:0000313" key="3">
    <source>
        <dbReference type="Proteomes" id="UP001410394"/>
    </source>
</evidence>
<keyword evidence="1" id="KW-1133">Transmembrane helix</keyword>
<dbReference type="Proteomes" id="UP001410394">
    <property type="component" value="Unassembled WGS sequence"/>
</dbReference>
<organism evidence="2 3">
    <name type="scientific">Uliginosibacterium sediminicola</name>
    <dbReference type="NCBI Taxonomy" id="2024550"/>
    <lineage>
        <taxon>Bacteria</taxon>
        <taxon>Pseudomonadati</taxon>
        <taxon>Pseudomonadota</taxon>
        <taxon>Betaproteobacteria</taxon>
        <taxon>Rhodocyclales</taxon>
        <taxon>Zoogloeaceae</taxon>
        <taxon>Uliginosibacterium</taxon>
    </lineage>
</organism>
<reference evidence="2 3" key="1">
    <citation type="journal article" date="2018" name="Int. J. Syst. Evol. Microbiol.">
        <title>Uliginosibacterium sediminicola sp. nov., isolated from freshwater sediment.</title>
        <authorList>
            <person name="Hwang W.M."/>
            <person name="Kim S.M."/>
            <person name="Kang K."/>
            <person name="Ahn T.Y."/>
        </authorList>
    </citation>
    <scope>NUCLEOTIDE SEQUENCE [LARGE SCALE GENOMIC DNA]</scope>
    <source>
        <strain evidence="2 3">M1-21</strain>
    </source>
</reference>
<dbReference type="EMBL" id="JBDIVE010000004">
    <property type="protein sequence ID" value="MEN3068818.1"/>
    <property type="molecule type" value="Genomic_DNA"/>
</dbReference>
<evidence type="ECO:0000313" key="2">
    <source>
        <dbReference type="EMBL" id="MEN3068818.1"/>
    </source>
</evidence>
<gene>
    <name evidence="2" type="ORF">ABDB84_10030</name>
</gene>
<feature type="transmembrane region" description="Helical" evidence="1">
    <location>
        <begin position="6"/>
        <end position="26"/>
    </location>
</feature>
<evidence type="ECO:0000256" key="1">
    <source>
        <dbReference type="SAM" id="Phobius"/>
    </source>
</evidence>
<keyword evidence="1" id="KW-0472">Membrane</keyword>
<keyword evidence="3" id="KW-1185">Reference proteome</keyword>
<proteinExistence type="predicted"/>
<sequence length="133" mass="14674">MSDLLSASSLLMAIAAILFSLWYADISKALETEPKTHREDNVAARKSVTAILFGKALPVAIMALAVSLIFLPDAIKLAKESWLYYTQSGYAALINQYDAVKTAYCFVTILSAVLAVYMWVLVLQLISLRRRLG</sequence>